<organism evidence="1 2">
    <name type="scientific">Loa loa</name>
    <name type="common">Eye worm</name>
    <name type="synonym">Filaria loa</name>
    <dbReference type="NCBI Taxonomy" id="7209"/>
    <lineage>
        <taxon>Eukaryota</taxon>
        <taxon>Metazoa</taxon>
        <taxon>Ecdysozoa</taxon>
        <taxon>Nematoda</taxon>
        <taxon>Chromadorea</taxon>
        <taxon>Rhabditida</taxon>
        <taxon>Spirurina</taxon>
        <taxon>Spiruromorpha</taxon>
        <taxon>Filarioidea</taxon>
        <taxon>Onchocercidae</taxon>
        <taxon>Loa</taxon>
    </lineage>
</organism>
<dbReference type="WBParaSite" id="EN70_159">
    <property type="protein sequence ID" value="EN70_159"/>
    <property type="gene ID" value="EN70_159"/>
</dbReference>
<dbReference type="AlphaFoldDB" id="A0A1I7VEE3"/>
<proteinExistence type="predicted"/>
<evidence type="ECO:0000313" key="1">
    <source>
        <dbReference type="Proteomes" id="UP000095285"/>
    </source>
</evidence>
<evidence type="ECO:0000313" key="2">
    <source>
        <dbReference type="WBParaSite" id="EN70_159"/>
    </source>
</evidence>
<dbReference type="STRING" id="7209.A0A1I7VEE3"/>
<name>A0A1I7VEE3_LOALO</name>
<accession>A0A1I7VEE3</accession>
<keyword evidence="1" id="KW-1185">Reference proteome</keyword>
<sequence>MLSTVHYAELLAILQLPQELCDKQCGSSAYIVLRYENSVESKAESTCPSLIQTIPCHDKPARCNHKLQLRQCPGVNGMYLLRNLSITPLTIVKKLITTVYFEVPLLNISTMKGKTVSALEMFAENGQHMLQTTGNGKRRLAGTVSHLR</sequence>
<reference evidence="2" key="2">
    <citation type="submission" date="2016-11" db="UniProtKB">
        <authorList>
            <consortium name="WormBaseParasite"/>
        </authorList>
    </citation>
    <scope>IDENTIFICATION</scope>
</reference>
<reference evidence="1" key="1">
    <citation type="submission" date="2012-04" db="EMBL/GenBank/DDBJ databases">
        <title>The Genome Sequence of Loa loa.</title>
        <authorList>
            <consortium name="The Broad Institute Genome Sequencing Platform"/>
            <consortium name="Broad Institute Genome Sequencing Center for Infectious Disease"/>
            <person name="Nutman T.B."/>
            <person name="Fink D.L."/>
            <person name="Russ C."/>
            <person name="Young S."/>
            <person name="Zeng Q."/>
            <person name="Gargeya S."/>
            <person name="Alvarado L."/>
            <person name="Berlin A."/>
            <person name="Chapman S.B."/>
            <person name="Chen Z."/>
            <person name="Freedman E."/>
            <person name="Gellesch M."/>
            <person name="Goldberg J."/>
            <person name="Griggs A."/>
            <person name="Gujja S."/>
            <person name="Heilman E.R."/>
            <person name="Heiman D."/>
            <person name="Howarth C."/>
            <person name="Mehta T."/>
            <person name="Neiman D."/>
            <person name="Pearson M."/>
            <person name="Roberts A."/>
            <person name="Saif S."/>
            <person name="Shea T."/>
            <person name="Shenoy N."/>
            <person name="Sisk P."/>
            <person name="Stolte C."/>
            <person name="Sykes S."/>
            <person name="White J."/>
            <person name="Yandava C."/>
            <person name="Haas B."/>
            <person name="Henn M.R."/>
            <person name="Nusbaum C."/>
            <person name="Birren B."/>
        </authorList>
    </citation>
    <scope>NUCLEOTIDE SEQUENCE [LARGE SCALE GENOMIC DNA]</scope>
</reference>
<protein>
    <submittedName>
        <fullName evidence="2">Uncharacterized protein</fullName>
    </submittedName>
</protein>
<dbReference type="Proteomes" id="UP000095285">
    <property type="component" value="Unassembled WGS sequence"/>
</dbReference>